<dbReference type="AlphaFoldDB" id="A0A7Y9R126"/>
<sequence length="52" mass="5495">MSLGTILLIVLILMLIGAIPSWPHSRGWGYGPSGGIGLIVLILVVLLLMGRI</sequence>
<evidence type="ECO:0000256" key="1">
    <source>
        <dbReference type="SAM" id="Phobius"/>
    </source>
</evidence>
<feature type="transmembrane region" description="Helical" evidence="1">
    <location>
        <begin position="28"/>
        <end position="49"/>
    </location>
</feature>
<dbReference type="Proteomes" id="UP000518288">
    <property type="component" value="Unassembled WGS sequence"/>
</dbReference>
<organism evidence="2 3">
    <name type="scientific">Sphaerotilus montanus</name>
    <dbReference type="NCBI Taxonomy" id="522889"/>
    <lineage>
        <taxon>Bacteria</taxon>
        <taxon>Pseudomonadati</taxon>
        <taxon>Pseudomonadota</taxon>
        <taxon>Betaproteobacteria</taxon>
        <taxon>Burkholderiales</taxon>
        <taxon>Sphaerotilaceae</taxon>
        <taxon>Sphaerotilus</taxon>
    </lineage>
</organism>
<proteinExistence type="predicted"/>
<evidence type="ECO:0008006" key="4">
    <source>
        <dbReference type="Google" id="ProtNLM"/>
    </source>
</evidence>
<dbReference type="InterPro" id="IPR021738">
    <property type="entry name" value="DUF3309"/>
</dbReference>
<gene>
    <name evidence="2" type="ORF">BDD16_002640</name>
</gene>
<name>A0A7Y9R126_9BURK</name>
<dbReference type="RefSeq" id="WP_179634394.1">
    <property type="nucleotide sequence ID" value="NZ_JACCFH010000001.1"/>
</dbReference>
<reference evidence="2 3" key="1">
    <citation type="submission" date="2020-07" db="EMBL/GenBank/DDBJ databases">
        <title>Genomic Encyclopedia of Archaeal and Bacterial Type Strains, Phase II (KMG-II): from individual species to whole genera.</title>
        <authorList>
            <person name="Goeker M."/>
        </authorList>
    </citation>
    <scope>NUCLEOTIDE SEQUENCE [LARGE SCALE GENOMIC DNA]</scope>
    <source>
        <strain evidence="2 3">DSM 21226</strain>
    </source>
</reference>
<evidence type="ECO:0000313" key="2">
    <source>
        <dbReference type="EMBL" id="NYG33654.1"/>
    </source>
</evidence>
<comment type="caution">
    <text evidence="2">The sequence shown here is derived from an EMBL/GenBank/DDBJ whole genome shotgun (WGS) entry which is preliminary data.</text>
</comment>
<dbReference type="EMBL" id="JACCFH010000001">
    <property type="protein sequence ID" value="NYG33654.1"/>
    <property type="molecule type" value="Genomic_DNA"/>
</dbReference>
<keyword evidence="1" id="KW-0812">Transmembrane</keyword>
<evidence type="ECO:0000313" key="3">
    <source>
        <dbReference type="Proteomes" id="UP000518288"/>
    </source>
</evidence>
<protein>
    <recommendedName>
        <fullName evidence="4">DUF3309 domain-containing protein</fullName>
    </recommendedName>
</protein>
<keyword evidence="1" id="KW-1133">Transmembrane helix</keyword>
<keyword evidence="1" id="KW-0472">Membrane</keyword>
<accession>A0A7Y9R126</accession>
<dbReference type="Pfam" id="PF11752">
    <property type="entry name" value="DUF3309"/>
    <property type="match status" value="1"/>
</dbReference>
<keyword evidence="3" id="KW-1185">Reference proteome</keyword>